<name>A0A8J5S9W0_ZIZPA</name>
<dbReference type="EMBL" id="JAAALK010000287">
    <property type="protein sequence ID" value="KAG8058990.1"/>
    <property type="molecule type" value="Genomic_DNA"/>
</dbReference>
<protein>
    <submittedName>
        <fullName evidence="1">Uncharacterized protein</fullName>
    </submittedName>
</protein>
<sequence>MLPSCPLTEHAAVVPPLAFPGSGGPGSRSASREYRRVAGGRGALRLCVCPRCGKPGACNFPYTAHGQFVHLIGGVHVAIWFHLFPNDLGTT</sequence>
<reference evidence="1" key="1">
    <citation type="journal article" date="2021" name="bioRxiv">
        <title>Whole Genome Assembly and Annotation of Northern Wild Rice, Zizania palustris L., Supports a Whole Genome Duplication in the Zizania Genus.</title>
        <authorList>
            <person name="Haas M."/>
            <person name="Kono T."/>
            <person name="Macchietto M."/>
            <person name="Millas R."/>
            <person name="McGilp L."/>
            <person name="Shao M."/>
            <person name="Duquette J."/>
            <person name="Hirsch C.N."/>
            <person name="Kimball J."/>
        </authorList>
    </citation>
    <scope>NUCLEOTIDE SEQUENCE</scope>
    <source>
        <tissue evidence="1">Fresh leaf tissue</tissue>
    </source>
</reference>
<comment type="caution">
    <text evidence="1">The sequence shown here is derived from an EMBL/GenBank/DDBJ whole genome shotgun (WGS) entry which is preliminary data.</text>
</comment>
<organism evidence="1 2">
    <name type="scientific">Zizania palustris</name>
    <name type="common">Northern wild rice</name>
    <dbReference type="NCBI Taxonomy" id="103762"/>
    <lineage>
        <taxon>Eukaryota</taxon>
        <taxon>Viridiplantae</taxon>
        <taxon>Streptophyta</taxon>
        <taxon>Embryophyta</taxon>
        <taxon>Tracheophyta</taxon>
        <taxon>Spermatophyta</taxon>
        <taxon>Magnoliopsida</taxon>
        <taxon>Liliopsida</taxon>
        <taxon>Poales</taxon>
        <taxon>Poaceae</taxon>
        <taxon>BOP clade</taxon>
        <taxon>Oryzoideae</taxon>
        <taxon>Oryzeae</taxon>
        <taxon>Zizaniinae</taxon>
        <taxon>Zizania</taxon>
    </lineage>
</organism>
<dbReference type="Proteomes" id="UP000729402">
    <property type="component" value="Unassembled WGS sequence"/>
</dbReference>
<gene>
    <name evidence="1" type="ORF">GUJ93_ZPchr0002g25689</name>
</gene>
<keyword evidence="2" id="KW-1185">Reference proteome</keyword>
<evidence type="ECO:0000313" key="1">
    <source>
        <dbReference type="EMBL" id="KAG8058990.1"/>
    </source>
</evidence>
<accession>A0A8J5S9W0</accession>
<dbReference type="AlphaFoldDB" id="A0A8J5S9W0"/>
<proteinExistence type="predicted"/>
<reference evidence="1" key="2">
    <citation type="submission" date="2021-02" db="EMBL/GenBank/DDBJ databases">
        <authorList>
            <person name="Kimball J.A."/>
            <person name="Haas M.W."/>
            <person name="Macchietto M."/>
            <person name="Kono T."/>
            <person name="Duquette J."/>
            <person name="Shao M."/>
        </authorList>
    </citation>
    <scope>NUCLEOTIDE SEQUENCE</scope>
    <source>
        <tissue evidence="1">Fresh leaf tissue</tissue>
    </source>
</reference>
<evidence type="ECO:0000313" key="2">
    <source>
        <dbReference type="Proteomes" id="UP000729402"/>
    </source>
</evidence>